<dbReference type="InterPro" id="IPR006094">
    <property type="entry name" value="Oxid_FAD_bind_N"/>
</dbReference>
<dbReference type="InterPro" id="IPR004113">
    <property type="entry name" value="FAD-bd_oxidored_4_C"/>
</dbReference>
<dbReference type="OrthoDB" id="9811557at2"/>
<keyword evidence="4" id="KW-0560">Oxidoreductase</keyword>
<evidence type="ECO:0000313" key="8">
    <source>
        <dbReference type="Proteomes" id="UP000199256"/>
    </source>
</evidence>
<dbReference type="PROSITE" id="PS51387">
    <property type="entry name" value="FAD_PCMH"/>
    <property type="match status" value="1"/>
</dbReference>
<dbReference type="AlphaFoldDB" id="A0A1H7MID7"/>
<dbReference type="Proteomes" id="UP000199256">
    <property type="component" value="Unassembled WGS sequence"/>
</dbReference>
<reference evidence="8" key="1">
    <citation type="submission" date="2016-10" db="EMBL/GenBank/DDBJ databases">
        <authorList>
            <person name="Varghese N."/>
            <person name="Submissions S."/>
        </authorList>
    </citation>
    <scope>NUCLEOTIDE SEQUENCE [LARGE SCALE GENOMIC DNA]</scope>
    <source>
        <strain evidence="8">DSM 241</strain>
    </source>
</reference>
<keyword evidence="3" id="KW-0274">FAD</keyword>
<comment type="cofactor">
    <cofactor evidence="1">
        <name>FAD</name>
        <dbReference type="ChEBI" id="CHEBI:57692"/>
    </cofactor>
</comment>
<dbReference type="Gene3D" id="1.10.45.10">
    <property type="entry name" value="Vanillyl-alcohol Oxidase, Chain A, domain 4"/>
    <property type="match status" value="1"/>
</dbReference>
<dbReference type="SUPFAM" id="SSF56176">
    <property type="entry name" value="FAD-binding/transporter-associated domain-like"/>
    <property type="match status" value="1"/>
</dbReference>
<dbReference type="PANTHER" id="PTHR42934">
    <property type="entry name" value="GLYCOLATE OXIDASE SUBUNIT GLCD"/>
    <property type="match status" value="1"/>
</dbReference>
<keyword evidence="2" id="KW-0285">Flavoprotein</keyword>
<dbReference type="InterPro" id="IPR016171">
    <property type="entry name" value="Vanillyl_alc_oxidase_C-sub2"/>
</dbReference>
<dbReference type="GO" id="GO:0016491">
    <property type="term" value="F:oxidoreductase activity"/>
    <property type="evidence" value="ECO:0007669"/>
    <property type="project" value="UniProtKB-KW"/>
</dbReference>
<gene>
    <name evidence="7" type="ORF">SAMN05444515_109121</name>
</gene>
<dbReference type="Gene3D" id="3.30.70.2740">
    <property type="match status" value="1"/>
</dbReference>
<evidence type="ECO:0000256" key="4">
    <source>
        <dbReference type="ARBA" id="ARBA00023002"/>
    </source>
</evidence>
<dbReference type="Gene3D" id="3.30.70.2190">
    <property type="match status" value="1"/>
</dbReference>
<evidence type="ECO:0000256" key="5">
    <source>
        <dbReference type="SAM" id="MobiDB-lite"/>
    </source>
</evidence>
<proteinExistence type="predicted"/>
<dbReference type="InterPro" id="IPR051914">
    <property type="entry name" value="FAD-linked_OxidoTrans_Type4"/>
</dbReference>
<sequence>MSAQPKTPKDPLYPDPHPTVSPQAKADLIKALEQALPADAVLHEEEDLRPYECDGLSAYRRLPLAVIIPHDLNQAREALDICRERGIPITARGAGTGLSGGALPFPNGVLMSLARFNEIIHLDPVKRLARVQPGVRNLAISEAAAPHGLYYAPDPSSQIACSIGGNVAENSGGVHCLKYGLTVHNVVAVKMLTIHGDLVTLGSEALDSPGYDLLALIHGSEGMLGIIVEVTVRLLPKPERAQVLMAAFDNPQVAGEAVAALIGQGIIPGGLEMMDNDAIRAAEDFVHAGYPVDAAAILLCELDGTEAEVSEQVHEVRELLLGAGATEVRTATDEAERMRFWAGRKAAFPAVGRISPDYYCMDGTIPRRQLGKVLGGIAELSKAYGLRVANVFHAGDGNLHPLILFDANRPGELDKAEELGGQILELCVEVGGTITGEHGVGIEKINQMCVQFQPAELTQFHAVKAAFDPQGLLNPGKAVPTLHRCAEFGAMHVHRGQLPFPDLPRF</sequence>
<dbReference type="InterPro" id="IPR016169">
    <property type="entry name" value="FAD-bd_PCMH_sub2"/>
</dbReference>
<dbReference type="GO" id="GO:0071949">
    <property type="term" value="F:FAD binding"/>
    <property type="evidence" value="ECO:0007669"/>
    <property type="project" value="InterPro"/>
</dbReference>
<evidence type="ECO:0000256" key="2">
    <source>
        <dbReference type="ARBA" id="ARBA00022630"/>
    </source>
</evidence>
<dbReference type="InterPro" id="IPR016167">
    <property type="entry name" value="FAD-bd_PCMH_sub1"/>
</dbReference>
<feature type="region of interest" description="Disordered" evidence="5">
    <location>
        <begin position="1"/>
        <end position="22"/>
    </location>
</feature>
<dbReference type="Gene3D" id="3.30.465.10">
    <property type="match status" value="1"/>
</dbReference>
<dbReference type="EMBL" id="FOAA01000009">
    <property type="protein sequence ID" value="SEL11080.1"/>
    <property type="molecule type" value="Genomic_DNA"/>
</dbReference>
<dbReference type="RefSeq" id="WP_090253721.1">
    <property type="nucleotide sequence ID" value="NZ_FOAA01000009.1"/>
</dbReference>
<evidence type="ECO:0000256" key="3">
    <source>
        <dbReference type="ARBA" id="ARBA00022827"/>
    </source>
</evidence>
<dbReference type="InterPro" id="IPR016166">
    <property type="entry name" value="FAD-bd_PCMH"/>
</dbReference>
<accession>A0A1H7MID7</accession>
<dbReference type="PANTHER" id="PTHR42934:SF1">
    <property type="entry name" value="GLYCOLATE OXIDASE SUBUNIT GLCD"/>
    <property type="match status" value="1"/>
</dbReference>
<organism evidence="7 8">
    <name type="scientific">Ectothiorhodospira marina</name>
    <dbReference type="NCBI Taxonomy" id="1396821"/>
    <lineage>
        <taxon>Bacteria</taxon>
        <taxon>Pseudomonadati</taxon>
        <taxon>Pseudomonadota</taxon>
        <taxon>Gammaproteobacteria</taxon>
        <taxon>Chromatiales</taxon>
        <taxon>Ectothiorhodospiraceae</taxon>
        <taxon>Ectothiorhodospira</taxon>
    </lineage>
</organism>
<dbReference type="Pfam" id="PF01565">
    <property type="entry name" value="FAD_binding_4"/>
    <property type="match status" value="1"/>
</dbReference>
<dbReference type="Gene3D" id="3.30.43.10">
    <property type="entry name" value="Uridine Diphospho-n-acetylenolpyruvylglucosamine Reductase, domain 2"/>
    <property type="match status" value="1"/>
</dbReference>
<evidence type="ECO:0000313" key="7">
    <source>
        <dbReference type="EMBL" id="SEL11080.1"/>
    </source>
</evidence>
<dbReference type="InterPro" id="IPR036318">
    <property type="entry name" value="FAD-bd_PCMH-like_sf"/>
</dbReference>
<evidence type="ECO:0000259" key="6">
    <source>
        <dbReference type="PROSITE" id="PS51387"/>
    </source>
</evidence>
<dbReference type="STRING" id="1396821.SAMN05444515_109121"/>
<keyword evidence="8" id="KW-1185">Reference proteome</keyword>
<dbReference type="Pfam" id="PF02913">
    <property type="entry name" value="FAD-oxidase_C"/>
    <property type="match status" value="1"/>
</dbReference>
<name>A0A1H7MID7_9GAMM</name>
<dbReference type="InterPro" id="IPR016164">
    <property type="entry name" value="FAD-linked_Oxase-like_C"/>
</dbReference>
<feature type="domain" description="FAD-binding PCMH-type" evidence="6">
    <location>
        <begin position="59"/>
        <end position="237"/>
    </location>
</feature>
<evidence type="ECO:0000256" key="1">
    <source>
        <dbReference type="ARBA" id="ARBA00001974"/>
    </source>
</evidence>
<dbReference type="SUPFAM" id="SSF55103">
    <property type="entry name" value="FAD-linked oxidases, C-terminal domain"/>
    <property type="match status" value="1"/>
</dbReference>
<protein>
    <submittedName>
        <fullName evidence="7">Glycolate oxidase</fullName>
    </submittedName>
</protein>